<feature type="domain" description="DUF1214" evidence="1">
    <location>
        <begin position="140"/>
        <end position="251"/>
    </location>
</feature>
<dbReference type="InterPro" id="IPR037049">
    <property type="entry name" value="DUF1214_C_sf"/>
</dbReference>
<sequence>MQPLSTFLGTTPPQAAPVVDFIKPLTKEDEKTSLDFFNIMNFVLGYCLTLPNEKALRESFATIGIEGGKTFDPAKLSPEMRTAIEQGRADAWEAFAGGVKELNEGKLTSGDIFGSRETLSDNYLYRWLGTIGIYGNAQAEAMYPIYRVDSEGQPLTGSDNYTLHFAPGEYPTVNAFWSLTMYELPQSLLVANPINRYLIKSPMLPELKKDADGGLTIYIQNESPGKELEANWLPAPKGPFATYMRLYWPKEVALDGTWKAPKLEKVK</sequence>
<dbReference type="Pfam" id="PF06742">
    <property type="entry name" value="DUF1214"/>
    <property type="match status" value="1"/>
</dbReference>
<organism evidence="2 3">
    <name type="scientific">Rubinisphaera italica</name>
    <dbReference type="NCBI Taxonomy" id="2527969"/>
    <lineage>
        <taxon>Bacteria</taxon>
        <taxon>Pseudomonadati</taxon>
        <taxon>Planctomycetota</taxon>
        <taxon>Planctomycetia</taxon>
        <taxon>Planctomycetales</taxon>
        <taxon>Planctomycetaceae</taxon>
        <taxon>Rubinisphaera</taxon>
    </lineage>
</organism>
<evidence type="ECO:0000259" key="1">
    <source>
        <dbReference type="Pfam" id="PF06742"/>
    </source>
</evidence>
<evidence type="ECO:0000313" key="2">
    <source>
        <dbReference type="EMBL" id="TWT61575.1"/>
    </source>
</evidence>
<name>A0A5C5XHG6_9PLAN</name>
<accession>A0A5C5XHG6</accession>
<dbReference type="SUPFAM" id="SSF160935">
    <property type="entry name" value="VPA0735-like"/>
    <property type="match status" value="1"/>
</dbReference>
<dbReference type="Gene3D" id="2.60.120.600">
    <property type="entry name" value="Domain of unknown function DUF1214, C-terminal domain"/>
    <property type="match status" value="1"/>
</dbReference>
<reference evidence="2 3" key="1">
    <citation type="submission" date="2019-02" db="EMBL/GenBank/DDBJ databases">
        <title>Deep-cultivation of Planctomycetes and their phenomic and genomic characterization uncovers novel biology.</title>
        <authorList>
            <person name="Wiegand S."/>
            <person name="Jogler M."/>
            <person name="Boedeker C."/>
            <person name="Pinto D."/>
            <person name="Vollmers J."/>
            <person name="Rivas-Marin E."/>
            <person name="Kohn T."/>
            <person name="Peeters S.H."/>
            <person name="Heuer A."/>
            <person name="Rast P."/>
            <person name="Oberbeckmann S."/>
            <person name="Bunk B."/>
            <person name="Jeske O."/>
            <person name="Meyerdierks A."/>
            <person name="Storesund J.E."/>
            <person name="Kallscheuer N."/>
            <person name="Luecker S."/>
            <person name="Lage O.M."/>
            <person name="Pohl T."/>
            <person name="Merkel B.J."/>
            <person name="Hornburger P."/>
            <person name="Mueller R.-W."/>
            <person name="Bruemmer F."/>
            <person name="Labrenz M."/>
            <person name="Spormann A.M."/>
            <person name="Op Den Camp H."/>
            <person name="Overmann J."/>
            <person name="Amann R."/>
            <person name="Jetten M.S.M."/>
            <person name="Mascher T."/>
            <person name="Medema M.H."/>
            <person name="Devos D.P."/>
            <person name="Kaster A.-K."/>
            <person name="Ovreas L."/>
            <person name="Rohde M."/>
            <person name="Galperin M.Y."/>
            <person name="Jogler C."/>
        </authorList>
    </citation>
    <scope>NUCLEOTIDE SEQUENCE [LARGE SCALE GENOMIC DNA]</scope>
    <source>
        <strain evidence="2 3">Pan54</strain>
    </source>
</reference>
<dbReference type="AlphaFoldDB" id="A0A5C5XHG6"/>
<proteinExistence type="predicted"/>
<protein>
    <recommendedName>
        <fullName evidence="1">DUF1214 domain-containing protein</fullName>
    </recommendedName>
</protein>
<evidence type="ECO:0000313" key="3">
    <source>
        <dbReference type="Proteomes" id="UP000316095"/>
    </source>
</evidence>
<comment type="caution">
    <text evidence="2">The sequence shown here is derived from an EMBL/GenBank/DDBJ whole genome shotgun (WGS) entry which is preliminary data.</text>
</comment>
<dbReference type="Proteomes" id="UP000316095">
    <property type="component" value="Unassembled WGS sequence"/>
</dbReference>
<dbReference type="InterPro" id="IPR010621">
    <property type="entry name" value="DUF1214"/>
</dbReference>
<dbReference type="PANTHER" id="PTHR36509">
    <property type="entry name" value="BLL3101 PROTEIN"/>
    <property type="match status" value="1"/>
</dbReference>
<dbReference type="EMBL" id="SJPG01000001">
    <property type="protein sequence ID" value="TWT61575.1"/>
    <property type="molecule type" value="Genomic_DNA"/>
</dbReference>
<gene>
    <name evidence="2" type="ORF">Pan54_23110</name>
</gene>
<dbReference type="PANTHER" id="PTHR36509:SF2">
    <property type="entry name" value="BLL3101 PROTEIN"/>
    <property type="match status" value="1"/>
</dbReference>
<keyword evidence="3" id="KW-1185">Reference proteome</keyword>